<protein>
    <submittedName>
        <fullName evidence="1">DUF2742 domain-containing protein</fullName>
    </submittedName>
</protein>
<evidence type="ECO:0000313" key="2">
    <source>
        <dbReference type="Proteomes" id="UP000295217"/>
    </source>
</evidence>
<dbReference type="Proteomes" id="UP000295217">
    <property type="component" value="Unassembled WGS sequence"/>
</dbReference>
<accession>A0A4R5A2A2</accession>
<comment type="caution">
    <text evidence="1">The sequence shown here is derived from an EMBL/GenBank/DDBJ whole genome shotgun (WGS) entry which is preliminary data.</text>
</comment>
<dbReference type="RefSeq" id="WP_132107496.1">
    <property type="nucleotide sequence ID" value="NZ_SMLB01000062.1"/>
</dbReference>
<dbReference type="EMBL" id="SMLB01000062">
    <property type="protein sequence ID" value="TDD64784.1"/>
    <property type="molecule type" value="Genomic_DNA"/>
</dbReference>
<name>A0A4R5A2A2_9ACTN</name>
<gene>
    <name evidence="1" type="ORF">E1262_27235</name>
</gene>
<keyword evidence="2" id="KW-1185">Reference proteome</keyword>
<organism evidence="1 2">
    <name type="scientific">Jiangella aurantiaca</name>
    <dbReference type="NCBI Taxonomy" id="2530373"/>
    <lineage>
        <taxon>Bacteria</taxon>
        <taxon>Bacillati</taxon>
        <taxon>Actinomycetota</taxon>
        <taxon>Actinomycetes</taxon>
        <taxon>Jiangellales</taxon>
        <taxon>Jiangellaceae</taxon>
        <taxon>Jiangella</taxon>
    </lineage>
</organism>
<evidence type="ECO:0000313" key="1">
    <source>
        <dbReference type="EMBL" id="TDD64784.1"/>
    </source>
</evidence>
<proteinExistence type="predicted"/>
<sequence length="121" mass="13499">MTAAEWAEALIAQGAAAGEIPLYGSDEWEALPDLDPRRVASVVRAAEVWRRDGEAEHLAAQLRMELAESDLLVRMRMELAELDARSGFVAPTGPSWAELQRRRAELLQVPVDEYGARGWER</sequence>
<dbReference type="OrthoDB" id="4305396at2"/>
<reference evidence="1 2" key="1">
    <citation type="submission" date="2019-02" db="EMBL/GenBank/DDBJ databases">
        <title>Draft genome sequences of novel Actinobacteria.</title>
        <authorList>
            <person name="Sahin N."/>
            <person name="Ay H."/>
            <person name="Saygin H."/>
        </authorList>
    </citation>
    <scope>NUCLEOTIDE SEQUENCE [LARGE SCALE GENOMIC DNA]</scope>
    <source>
        <strain evidence="1 2">8K307</strain>
    </source>
</reference>
<dbReference type="AlphaFoldDB" id="A0A4R5A2A2"/>